<keyword evidence="5 9" id="KW-0378">Hydrolase</keyword>
<dbReference type="AlphaFoldDB" id="A0A086BP86"/>
<dbReference type="OrthoDB" id="9758333at2"/>
<feature type="domain" description="Alpha-L-arabinofuranosidase C-terminal" evidence="8">
    <location>
        <begin position="300"/>
        <end position="504"/>
    </location>
</feature>
<evidence type="ECO:0000256" key="7">
    <source>
        <dbReference type="ARBA" id="ARBA00023295"/>
    </source>
</evidence>
<proteinExistence type="inferred from homology"/>
<gene>
    <name evidence="9" type="ORF">BBOMB_0056</name>
</gene>
<evidence type="ECO:0000259" key="8">
    <source>
        <dbReference type="SMART" id="SM00813"/>
    </source>
</evidence>
<dbReference type="SUPFAM" id="SSF51445">
    <property type="entry name" value="(Trans)glycosidases"/>
    <property type="match status" value="1"/>
</dbReference>
<dbReference type="InterPro" id="IPR017853">
    <property type="entry name" value="GH"/>
</dbReference>
<keyword evidence="10" id="KW-1185">Reference proteome</keyword>
<dbReference type="SMART" id="SM00813">
    <property type="entry name" value="Alpha-L-AF_C"/>
    <property type="match status" value="1"/>
</dbReference>
<dbReference type="GO" id="GO:0046373">
    <property type="term" value="P:L-arabinose metabolic process"/>
    <property type="evidence" value="ECO:0007669"/>
    <property type="project" value="InterPro"/>
</dbReference>
<dbReference type="EMBL" id="ATLK01000001">
    <property type="protein sequence ID" value="KFF30750.1"/>
    <property type="molecule type" value="Genomic_DNA"/>
</dbReference>
<name>A0A086BP86_9BIFI</name>
<dbReference type="PANTHER" id="PTHR43576:SF3">
    <property type="entry name" value="ALPHA-L-ARABINOFURANOSIDASE C"/>
    <property type="match status" value="1"/>
</dbReference>
<dbReference type="PANTHER" id="PTHR43576">
    <property type="entry name" value="ALPHA-L-ARABINOFURANOSIDASE C-RELATED"/>
    <property type="match status" value="1"/>
</dbReference>
<evidence type="ECO:0000256" key="2">
    <source>
        <dbReference type="ARBA" id="ARBA00007186"/>
    </source>
</evidence>
<dbReference type="InterPro" id="IPR013780">
    <property type="entry name" value="Glyco_hydro_b"/>
</dbReference>
<dbReference type="STRING" id="1341695.BBOMB_0056"/>
<dbReference type="InterPro" id="IPR010720">
    <property type="entry name" value="Alpha-L-AF_C"/>
</dbReference>
<dbReference type="InterPro" id="IPR055235">
    <property type="entry name" value="ASD1_cat"/>
</dbReference>
<evidence type="ECO:0000313" key="10">
    <source>
        <dbReference type="Proteomes" id="UP000028730"/>
    </source>
</evidence>
<dbReference type="EC" id="3.2.1.55" evidence="4"/>
<dbReference type="Gene3D" id="3.20.20.80">
    <property type="entry name" value="Glycosidases"/>
    <property type="match status" value="1"/>
</dbReference>
<evidence type="ECO:0000256" key="6">
    <source>
        <dbReference type="ARBA" id="ARBA00023277"/>
    </source>
</evidence>
<evidence type="ECO:0000256" key="1">
    <source>
        <dbReference type="ARBA" id="ARBA00001462"/>
    </source>
</evidence>
<organism evidence="9 10">
    <name type="scientific">Bifidobacterium bombi DSM 19703</name>
    <dbReference type="NCBI Taxonomy" id="1341695"/>
    <lineage>
        <taxon>Bacteria</taxon>
        <taxon>Bacillati</taxon>
        <taxon>Actinomycetota</taxon>
        <taxon>Actinomycetes</taxon>
        <taxon>Bifidobacteriales</taxon>
        <taxon>Bifidobacteriaceae</taxon>
        <taxon>Bifidobacterium</taxon>
    </lineage>
</organism>
<evidence type="ECO:0000256" key="5">
    <source>
        <dbReference type="ARBA" id="ARBA00022801"/>
    </source>
</evidence>
<dbReference type="SUPFAM" id="SSF51011">
    <property type="entry name" value="Glycosyl hydrolase domain"/>
    <property type="match status" value="1"/>
</dbReference>
<comment type="subunit">
    <text evidence="3">Homohexamer; trimer of dimers.</text>
</comment>
<dbReference type="Pfam" id="PF22848">
    <property type="entry name" value="ASD1_dom"/>
    <property type="match status" value="1"/>
</dbReference>
<sequence>MSAKKDGNQKQATLFADDNFRVGKVPDRLFGSLVEHLGRCVYTGIYEPGHPKADEHGFRKDVLQLVRELGVTTIRYPGGNFVSGYRWEDGVGPQGERPHRLDSAWHSKETNKFGLHEMSAWLEEAGGNELMEAVNLGTRGLQEALDLLEYSNVPDGTRLSDQRIRNGHREPFNIKMWCLGNEMDGPWQMGHIDALSYGRLAAKTAAGMRQIDPSIELVVCGSSTHDMPTFGEWEQTVLDQTYDLIDFVSCHAYFKPVNGDIQSFLASGVDMDRFINDVYSIIASTKAKRHSKHDVFLSFDEWNVWYEANEPAHNPAGIDNWPVAPRLLEQLYSAADAVVVGDLLISLLKNVNHVHAASLAQLVNVIAPIVTEPGGAAWRQTIFYPFSQVASTVKKGVVLLPCLDSSEMNTDLYGSVDIVNAVAVVCHDGSLIIFAVNRSINDPIKFSVNLPSAMHLNAVYAQTLHEDDISAKNTLHDPNRVVPHENSSVVIDSQGFNICLPPVSWSIVHVY</sequence>
<dbReference type="Proteomes" id="UP000028730">
    <property type="component" value="Unassembled WGS sequence"/>
</dbReference>
<keyword evidence="7 9" id="KW-0326">Glycosidase</keyword>
<accession>A0A086BP86</accession>
<keyword evidence="6" id="KW-0119">Carbohydrate metabolism</keyword>
<comment type="similarity">
    <text evidence="2">Belongs to the glycosyl hydrolase 51 family.</text>
</comment>
<dbReference type="RefSeq" id="WP_044087708.1">
    <property type="nucleotide sequence ID" value="NZ_ATLK01000001.1"/>
</dbReference>
<comment type="catalytic activity">
    <reaction evidence="1">
        <text>Hydrolysis of terminal non-reducing alpha-L-arabinofuranoside residues in alpha-L-arabinosides.</text>
        <dbReference type="EC" id="3.2.1.55"/>
    </reaction>
</comment>
<dbReference type="GO" id="GO:0000272">
    <property type="term" value="P:polysaccharide catabolic process"/>
    <property type="evidence" value="ECO:0007669"/>
    <property type="project" value="TreeGrafter"/>
</dbReference>
<dbReference type="GO" id="GO:0046556">
    <property type="term" value="F:alpha-L-arabinofuranosidase activity"/>
    <property type="evidence" value="ECO:0007669"/>
    <property type="project" value="UniProtKB-EC"/>
</dbReference>
<dbReference type="eggNOG" id="COG3534">
    <property type="taxonomic scope" value="Bacteria"/>
</dbReference>
<dbReference type="Gene3D" id="2.60.40.1180">
    <property type="entry name" value="Golgi alpha-mannosidase II"/>
    <property type="match status" value="1"/>
</dbReference>
<evidence type="ECO:0000256" key="4">
    <source>
        <dbReference type="ARBA" id="ARBA00012670"/>
    </source>
</evidence>
<protein>
    <recommendedName>
        <fullName evidence="4">non-reducing end alpha-L-arabinofuranosidase</fullName>
        <ecNumber evidence="4">3.2.1.55</ecNumber>
    </recommendedName>
</protein>
<evidence type="ECO:0000256" key="3">
    <source>
        <dbReference type="ARBA" id="ARBA00011165"/>
    </source>
</evidence>
<reference evidence="9 10" key="1">
    <citation type="journal article" date="2014" name="Appl. Environ. Microbiol.">
        <title>Genomic encyclopedia of type strains of the genus Bifidobacterium.</title>
        <authorList>
            <person name="Milani C."/>
            <person name="Lugli G.A."/>
            <person name="Duranti S."/>
            <person name="Turroni F."/>
            <person name="Bottacini F."/>
            <person name="Mangifesta M."/>
            <person name="Sanchez B."/>
            <person name="Viappiani A."/>
            <person name="Mancabelli L."/>
            <person name="Taminiau B."/>
            <person name="Delcenserie V."/>
            <person name="Barrangou R."/>
            <person name="Margolles A."/>
            <person name="van Sinderen D."/>
            <person name="Ventura M."/>
        </authorList>
    </citation>
    <scope>NUCLEOTIDE SEQUENCE [LARGE SCALE GENOMIC DNA]</scope>
    <source>
        <strain evidence="9 10">DSM 19703</strain>
    </source>
</reference>
<comment type="caution">
    <text evidence="9">The sequence shown here is derived from an EMBL/GenBank/DDBJ whole genome shotgun (WGS) entry which is preliminary data.</text>
</comment>
<evidence type="ECO:0000313" key="9">
    <source>
        <dbReference type="EMBL" id="KFF30750.1"/>
    </source>
</evidence>
<dbReference type="Pfam" id="PF06964">
    <property type="entry name" value="Alpha-L-AF_C"/>
    <property type="match status" value="1"/>
</dbReference>